<dbReference type="Proteomes" id="UP001500449">
    <property type="component" value="Unassembled WGS sequence"/>
</dbReference>
<keyword evidence="2" id="KW-1185">Reference proteome</keyword>
<accession>A0ABN2MNH7</accession>
<dbReference type="Gene3D" id="2.30.110.10">
    <property type="entry name" value="Electron Transport, Fmn-binding Protein, Chain A"/>
    <property type="match status" value="1"/>
</dbReference>
<sequence length="111" mass="12128">MDGLLGKLAGTVNAGVLALRASPLGGPIRRSLTIVSYEGRRSGRTFSTPVAFRRRGEDVEIRVEMPDKKRWWRNFTGDGGPLRLELDGAERSGHAVARRDGRQVVVAVTLS</sequence>
<dbReference type="RefSeq" id="WP_344412535.1">
    <property type="nucleotide sequence ID" value="NZ_BAAAQK010000003.1"/>
</dbReference>
<gene>
    <name evidence="1" type="ORF">GCM10009836_08540</name>
</gene>
<evidence type="ECO:0000313" key="1">
    <source>
        <dbReference type="EMBL" id="GAA1832704.1"/>
    </source>
</evidence>
<comment type="caution">
    <text evidence="1">The sequence shown here is derived from an EMBL/GenBank/DDBJ whole genome shotgun (WGS) entry which is preliminary data.</text>
</comment>
<protein>
    <recommendedName>
        <fullName evidence="3">DUF385 domain-containing protein</fullName>
    </recommendedName>
</protein>
<reference evidence="1 2" key="1">
    <citation type="journal article" date="2019" name="Int. J. Syst. Evol. Microbiol.">
        <title>The Global Catalogue of Microorganisms (GCM) 10K type strain sequencing project: providing services to taxonomists for standard genome sequencing and annotation.</title>
        <authorList>
            <consortium name="The Broad Institute Genomics Platform"/>
            <consortium name="The Broad Institute Genome Sequencing Center for Infectious Disease"/>
            <person name="Wu L."/>
            <person name="Ma J."/>
        </authorList>
    </citation>
    <scope>NUCLEOTIDE SEQUENCE [LARGE SCALE GENOMIC DNA]</scope>
    <source>
        <strain evidence="1 2">JCM 16009</strain>
    </source>
</reference>
<name>A0ABN2MNH7_9PSEU</name>
<dbReference type="InterPro" id="IPR012349">
    <property type="entry name" value="Split_barrel_FMN-bd"/>
</dbReference>
<dbReference type="EMBL" id="BAAAQK010000003">
    <property type="protein sequence ID" value="GAA1832704.1"/>
    <property type="molecule type" value="Genomic_DNA"/>
</dbReference>
<organism evidence="1 2">
    <name type="scientific">Pseudonocardia ailaonensis</name>
    <dbReference type="NCBI Taxonomy" id="367279"/>
    <lineage>
        <taxon>Bacteria</taxon>
        <taxon>Bacillati</taxon>
        <taxon>Actinomycetota</taxon>
        <taxon>Actinomycetes</taxon>
        <taxon>Pseudonocardiales</taxon>
        <taxon>Pseudonocardiaceae</taxon>
        <taxon>Pseudonocardia</taxon>
    </lineage>
</organism>
<proteinExistence type="predicted"/>
<evidence type="ECO:0008006" key="3">
    <source>
        <dbReference type="Google" id="ProtNLM"/>
    </source>
</evidence>
<evidence type="ECO:0000313" key="2">
    <source>
        <dbReference type="Proteomes" id="UP001500449"/>
    </source>
</evidence>